<dbReference type="AlphaFoldDB" id="A0A9D5P282"/>
<organism evidence="2 3">
    <name type="scientific">Xylanibacter ruminicola</name>
    <name type="common">Prevotella ruminicola</name>
    <dbReference type="NCBI Taxonomy" id="839"/>
    <lineage>
        <taxon>Bacteria</taxon>
        <taxon>Pseudomonadati</taxon>
        <taxon>Bacteroidota</taxon>
        <taxon>Bacteroidia</taxon>
        <taxon>Bacteroidales</taxon>
        <taxon>Prevotellaceae</taxon>
        <taxon>Xylanibacter</taxon>
    </lineage>
</organism>
<evidence type="ECO:0000313" key="3">
    <source>
        <dbReference type="Proteomes" id="UP000806522"/>
    </source>
</evidence>
<keyword evidence="1" id="KW-0175">Coiled coil</keyword>
<evidence type="ECO:0000256" key="1">
    <source>
        <dbReference type="SAM" id="Coils"/>
    </source>
</evidence>
<comment type="caution">
    <text evidence="2">The sequence shown here is derived from an EMBL/GenBank/DDBJ whole genome shotgun (WGS) entry which is preliminary data.</text>
</comment>
<name>A0A9D5P282_XYLRU</name>
<protein>
    <submittedName>
        <fullName evidence="2">Uncharacterized protein</fullName>
    </submittedName>
</protein>
<evidence type="ECO:0000313" key="2">
    <source>
        <dbReference type="EMBL" id="MBE6270642.1"/>
    </source>
</evidence>
<dbReference type="EMBL" id="SUYC01000006">
    <property type="protein sequence ID" value="MBE6270642.1"/>
    <property type="molecule type" value="Genomic_DNA"/>
</dbReference>
<accession>A0A9D5P282</accession>
<gene>
    <name evidence="2" type="ORF">E7101_06790</name>
</gene>
<proteinExistence type="predicted"/>
<reference evidence="2" key="1">
    <citation type="submission" date="2019-04" db="EMBL/GenBank/DDBJ databases">
        <title>Evolution of Biomass-Degrading Anaerobic Consortia Revealed by Metagenomics.</title>
        <authorList>
            <person name="Peng X."/>
        </authorList>
    </citation>
    <scope>NUCLEOTIDE SEQUENCE</scope>
    <source>
        <strain evidence="2">SIG140</strain>
    </source>
</reference>
<feature type="coiled-coil region" evidence="1">
    <location>
        <begin position="8"/>
        <end position="63"/>
    </location>
</feature>
<dbReference type="Proteomes" id="UP000806522">
    <property type="component" value="Unassembled WGS sequence"/>
</dbReference>
<sequence>MDISISEFNELTEKRSLLMLRIAELERSAQEKDMLLKRKDEQILQLTEENAKLTSQSNSLNIQNQYLRNMLYLSVERVKEFMQHVKGMMNYSFLRTFLEWTTPEKYRNEQLALLNEVMALPDEKSQMVLENPTFQGPMYDVHDNDEVKLDS</sequence>